<dbReference type="Proteomes" id="UP000014672">
    <property type="component" value="Chromosome"/>
</dbReference>
<evidence type="ECO:0000259" key="3">
    <source>
        <dbReference type="Pfam" id="PF02719"/>
    </source>
</evidence>
<sequence>MLMPLIYSLIYIPRIYKKLILLFIDFCVFPFLIWIAYVLRLLDLNVDSIPRLVYGELLVSAIAVASLIVCGIYRFVIHTFSETLISRLFLATLITVIALFVLGNSTQAVIPMSIPLMFGFFMFSWVYLSRGIIRILVQNVLQAGVPRKRIAIYGAGVAGQQLAVLLFRSHDYLPVFFIDDNENLANTRVESLKVFSARNVFDKFRDYQIEQVIIALPSVERSRKNEIVKFLSGSKVKIMEIPRLTRIVEGSVSINDVKEVNIIDLLGREPVEPIPELFCKNIQHQIVMVTGAAGSIGSELCRQIIRNQPRKLLLFEISEYGLYSIERELNKLVKTQQLGHIEIIPLLGSVRNFKHLVEIMRVYQVDTVYHAAAYKHVPMVEYNMVEGVRNNIFGTYYTARAAIEAQVKSFVLISTDKAVRPTNVMGATKRSAELCLQALAMEKGNCLDGIEHQTLFSMVRFGNVLGSSGSVIPLFKEQILKGGPVTVTDPNVIRYFMTIPEAAQLVIQAGAMAKGGDVFILDMGEPVKIVDLAINLIQLSGLVVKNQDNPNGDIEILFTGLRPGEKLYEELLIAGDNVETTAHHRIMTAKEDFLPLNELLSLLSKLELACQHNECDKIRDILLNFPIGYTPVSKIVDFVWRMQVDK</sequence>
<protein>
    <submittedName>
        <fullName evidence="4">Polysaccharide biosynthesis protein CapD</fullName>
    </submittedName>
</protein>
<evidence type="ECO:0000256" key="1">
    <source>
        <dbReference type="ARBA" id="ARBA00007430"/>
    </source>
</evidence>
<feature type="transmembrane region" description="Helical" evidence="2">
    <location>
        <begin position="20"/>
        <end position="37"/>
    </location>
</feature>
<feature type="domain" description="Polysaccharide biosynthesis protein CapD-like" evidence="3">
    <location>
        <begin position="287"/>
        <end position="590"/>
    </location>
</feature>
<dbReference type="KEGG" id="hpaz:K756_06875"/>
<keyword evidence="2" id="KW-1133">Transmembrane helix</keyword>
<gene>
    <name evidence="4" type="ORF">K756_06875</name>
</gene>
<keyword evidence="2" id="KW-0812">Transmembrane</keyword>
<feature type="transmembrane region" description="Helical" evidence="2">
    <location>
        <begin position="150"/>
        <end position="167"/>
    </location>
</feature>
<evidence type="ECO:0000313" key="5">
    <source>
        <dbReference type="Proteomes" id="UP000014672"/>
    </source>
</evidence>
<dbReference type="EMBL" id="CP005384">
    <property type="protein sequence ID" value="AGO16543.1"/>
    <property type="molecule type" value="Genomic_DNA"/>
</dbReference>
<accession>A0A806J481</accession>
<evidence type="ECO:0000256" key="2">
    <source>
        <dbReference type="SAM" id="Phobius"/>
    </source>
</evidence>
<dbReference type="InterPro" id="IPR003869">
    <property type="entry name" value="Polysac_CapD-like"/>
</dbReference>
<proteinExistence type="inferred from homology"/>
<dbReference type="AlphaFoldDB" id="A0A806J481"/>
<organism evidence="4 5">
    <name type="scientific">Glaesserella parasuis ZJ0906</name>
    <dbReference type="NCBI Taxonomy" id="1322346"/>
    <lineage>
        <taxon>Bacteria</taxon>
        <taxon>Pseudomonadati</taxon>
        <taxon>Pseudomonadota</taxon>
        <taxon>Gammaproteobacteria</taxon>
        <taxon>Pasteurellales</taxon>
        <taxon>Pasteurellaceae</taxon>
        <taxon>Glaesserella</taxon>
    </lineage>
</organism>
<dbReference type="Pfam" id="PF02719">
    <property type="entry name" value="Polysacc_synt_2"/>
    <property type="match status" value="1"/>
</dbReference>
<dbReference type="CDD" id="cd05237">
    <property type="entry name" value="UDP_invert_4-6DH_SDR_e"/>
    <property type="match status" value="1"/>
</dbReference>
<evidence type="ECO:0000313" key="4">
    <source>
        <dbReference type="EMBL" id="AGO16543.1"/>
    </source>
</evidence>
<dbReference type="InterPro" id="IPR051203">
    <property type="entry name" value="Polysaccharide_Synthase-Rel"/>
</dbReference>
<name>A0A806J481_GLAPU</name>
<comment type="similarity">
    <text evidence="1">Belongs to the polysaccharide synthase family.</text>
</comment>
<dbReference type="PANTHER" id="PTHR43318">
    <property type="entry name" value="UDP-N-ACETYLGLUCOSAMINE 4,6-DEHYDRATASE"/>
    <property type="match status" value="1"/>
</dbReference>
<feature type="transmembrane region" description="Helical" evidence="2">
    <location>
        <begin position="57"/>
        <end position="77"/>
    </location>
</feature>
<keyword evidence="2" id="KW-0472">Membrane</keyword>
<feature type="transmembrane region" description="Helical" evidence="2">
    <location>
        <begin position="84"/>
        <end position="102"/>
    </location>
</feature>
<dbReference type="Pfam" id="PF13727">
    <property type="entry name" value="CoA_binding_3"/>
    <property type="match status" value="1"/>
</dbReference>
<dbReference type="InterPro" id="IPR036291">
    <property type="entry name" value="NAD(P)-bd_dom_sf"/>
</dbReference>
<reference evidence="4 5" key="1">
    <citation type="journal article" date="2013" name="PLoS ONE">
        <title>Complete Genome Analysis of a Haemophilus parasuis Serovar 12 Strain from China.</title>
        <authorList>
            <person name="Li Y."/>
            <person name="Kwok A.H."/>
            <person name="Jiang J."/>
            <person name="Zou Y."/>
            <person name="Zheng F."/>
            <person name="Chen P."/>
            <person name="Hou C."/>
            <person name="Leung F.C."/>
            <person name="Jiang P."/>
        </authorList>
    </citation>
    <scope>NUCLEOTIDE SEQUENCE [LARGE SCALE GENOMIC DNA]</scope>
    <source>
        <strain evidence="4 5">ZJ0906</strain>
    </source>
</reference>
<dbReference type="Gene3D" id="3.40.50.720">
    <property type="entry name" value="NAD(P)-binding Rossmann-like Domain"/>
    <property type="match status" value="2"/>
</dbReference>
<dbReference type="PANTHER" id="PTHR43318:SF1">
    <property type="entry name" value="POLYSACCHARIDE BIOSYNTHESIS PROTEIN EPSC-RELATED"/>
    <property type="match status" value="1"/>
</dbReference>
<dbReference type="SUPFAM" id="SSF51735">
    <property type="entry name" value="NAD(P)-binding Rossmann-fold domains"/>
    <property type="match status" value="2"/>
</dbReference>
<feature type="transmembrane region" description="Helical" evidence="2">
    <location>
        <begin position="108"/>
        <end position="129"/>
    </location>
</feature>